<proteinExistence type="inferred from homology"/>
<evidence type="ECO:0000256" key="1">
    <source>
        <dbReference type="ARBA" id="ARBA00010641"/>
    </source>
</evidence>
<comment type="similarity">
    <text evidence="1">Belongs to the sigma-70 factor family. ECF subfamily.</text>
</comment>
<gene>
    <name evidence="8" type="ORF">SAMN02745121_00079</name>
</gene>
<dbReference type="Gene3D" id="1.10.1740.10">
    <property type="match status" value="1"/>
</dbReference>
<organism evidence="8 9">
    <name type="scientific">Nannocystis exedens</name>
    <dbReference type="NCBI Taxonomy" id="54"/>
    <lineage>
        <taxon>Bacteria</taxon>
        <taxon>Pseudomonadati</taxon>
        <taxon>Myxococcota</taxon>
        <taxon>Polyangia</taxon>
        <taxon>Nannocystales</taxon>
        <taxon>Nannocystaceae</taxon>
        <taxon>Nannocystis</taxon>
    </lineage>
</organism>
<evidence type="ECO:0000313" key="9">
    <source>
        <dbReference type="Proteomes" id="UP000199400"/>
    </source>
</evidence>
<dbReference type="Pfam" id="PF08281">
    <property type="entry name" value="Sigma70_r4_2"/>
    <property type="match status" value="1"/>
</dbReference>
<dbReference type="SUPFAM" id="SSF88659">
    <property type="entry name" value="Sigma3 and sigma4 domains of RNA polymerase sigma factors"/>
    <property type="match status" value="1"/>
</dbReference>
<dbReference type="InterPro" id="IPR013249">
    <property type="entry name" value="RNA_pol_sigma70_r4_t2"/>
</dbReference>
<keyword evidence="5" id="KW-0804">Transcription</keyword>
<dbReference type="PANTHER" id="PTHR43133">
    <property type="entry name" value="RNA POLYMERASE ECF-TYPE SIGMA FACTO"/>
    <property type="match status" value="1"/>
</dbReference>
<dbReference type="NCBIfam" id="TIGR02937">
    <property type="entry name" value="sigma70-ECF"/>
    <property type="match status" value="1"/>
</dbReference>
<evidence type="ECO:0000313" key="8">
    <source>
        <dbReference type="EMBL" id="SFD46652.1"/>
    </source>
</evidence>
<keyword evidence="3" id="KW-0731">Sigma factor</keyword>
<feature type="domain" description="RNA polymerase sigma-70 region 2" evidence="6">
    <location>
        <begin position="13"/>
        <end position="80"/>
    </location>
</feature>
<dbReference type="GO" id="GO:0003677">
    <property type="term" value="F:DNA binding"/>
    <property type="evidence" value="ECO:0007669"/>
    <property type="project" value="UniProtKB-KW"/>
</dbReference>
<keyword evidence="2" id="KW-0805">Transcription regulation</keyword>
<evidence type="ECO:0000256" key="4">
    <source>
        <dbReference type="ARBA" id="ARBA00023125"/>
    </source>
</evidence>
<dbReference type="EMBL" id="FOMX01000002">
    <property type="protein sequence ID" value="SFD46652.1"/>
    <property type="molecule type" value="Genomic_DNA"/>
</dbReference>
<keyword evidence="9" id="KW-1185">Reference proteome</keyword>
<reference evidence="9" key="1">
    <citation type="submission" date="2016-10" db="EMBL/GenBank/DDBJ databases">
        <authorList>
            <person name="Varghese N."/>
            <person name="Submissions S."/>
        </authorList>
    </citation>
    <scope>NUCLEOTIDE SEQUENCE [LARGE SCALE GENOMIC DNA]</scope>
    <source>
        <strain evidence="9">ATCC 25963</strain>
    </source>
</reference>
<evidence type="ECO:0000256" key="3">
    <source>
        <dbReference type="ARBA" id="ARBA00023082"/>
    </source>
</evidence>
<dbReference type="InterPro" id="IPR013325">
    <property type="entry name" value="RNA_pol_sigma_r2"/>
</dbReference>
<dbReference type="Gene3D" id="1.10.10.10">
    <property type="entry name" value="Winged helix-like DNA-binding domain superfamily/Winged helix DNA-binding domain"/>
    <property type="match status" value="1"/>
</dbReference>
<protein>
    <submittedName>
        <fullName evidence="8">RNA polymerase sigma-70 factor, ECF subfamily</fullName>
    </submittedName>
</protein>
<dbReference type="InterPro" id="IPR036388">
    <property type="entry name" value="WH-like_DNA-bd_sf"/>
</dbReference>
<dbReference type="SUPFAM" id="SSF88946">
    <property type="entry name" value="Sigma2 domain of RNA polymerase sigma factors"/>
    <property type="match status" value="1"/>
</dbReference>
<dbReference type="Pfam" id="PF04542">
    <property type="entry name" value="Sigma70_r2"/>
    <property type="match status" value="1"/>
</dbReference>
<name>A0A1I1SK19_9BACT</name>
<dbReference type="STRING" id="54.SAMN02745121_00079"/>
<accession>A0A1I1SK19</accession>
<dbReference type="OrthoDB" id="5514556at2"/>
<evidence type="ECO:0000256" key="2">
    <source>
        <dbReference type="ARBA" id="ARBA00023015"/>
    </source>
</evidence>
<evidence type="ECO:0000259" key="6">
    <source>
        <dbReference type="Pfam" id="PF04542"/>
    </source>
</evidence>
<dbReference type="InterPro" id="IPR007627">
    <property type="entry name" value="RNA_pol_sigma70_r2"/>
</dbReference>
<feature type="domain" description="RNA polymerase sigma factor 70 region 4 type 2" evidence="7">
    <location>
        <begin position="112"/>
        <end position="162"/>
    </location>
</feature>
<dbReference type="GO" id="GO:0006352">
    <property type="term" value="P:DNA-templated transcription initiation"/>
    <property type="evidence" value="ECO:0007669"/>
    <property type="project" value="InterPro"/>
</dbReference>
<dbReference type="RefSeq" id="WP_096333178.1">
    <property type="nucleotide sequence ID" value="NZ_FOMX01000002.1"/>
</dbReference>
<evidence type="ECO:0000256" key="5">
    <source>
        <dbReference type="ARBA" id="ARBA00023163"/>
    </source>
</evidence>
<dbReference type="Proteomes" id="UP000199400">
    <property type="component" value="Unassembled WGS sequence"/>
</dbReference>
<dbReference type="InterPro" id="IPR014284">
    <property type="entry name" value="RNA_pol_sigma-70_dom"/>
</dbReference>
<sequence length="182" mass="21003">MSDVQRQRAVADLFDRHADQVSRVLTRILGLDPETPDLIQEVFLRAFRNIDRVRGTPEVLPRWLIGIAVFVAREHIRRKRGRWWLRWAGADEPLPEPPAATASPDVVLALHRVRSVIERLPVDERIPFALRYLDDMELEEVAHACDVSLATVKRRLARARARFDKLAARDAILLNWVEKGRP</sequence>
<dbReference type="PANTHER" id="PTHR43133:SF8">
    <property type="entry name" value="RNA POLYMERASE SIGMA FACTOR HI_1459-RELATED"/>
    <property type="match status" value="1"/>
</dbReference>
<dbReference type="InterPro" id="IPR013324">
    <property type="entry name" value="RNA_pol_sigma_r3/r4-like"/>
</dbReference>
<evidence type="ECO:0000259" key="7">
    <source>
        <dbReference type="Pfam" id="PF08281"/>
    </source>
</evidence>
<dbReference type="InterPro" id="IPR039425">
    <property type="entry name" value="RNA_pol_sigma-70-like"/>
</dbReference>
<dbReference type="GO" id="GO:0016987">
    <property type="term" value="F:sigma factor activity"/>
    <property type="evidence" value="ECO:0007669"/>
    <property type="project" value="UniProtKB-KW"/>
</dbReference>
<dbReference type="AlphaFoldDB" id="A0A1I1SK19"/>
<keyword evidence="4" id="KW-0238">DNA-binding</keyword>